<reference evidence="4 5" key="1">
    <citation type="submission" date="2020-08" db="EMBL/GenBank/DDBJ databases">
        <title>Genomic Encyclopedia of Type Strains, Phase IV (KMG-IV): sequencing the most valuable type-strain genomes for metagenomic binning, comparative biology and taxonomic classification.</title>
        <authorList>
            <person name="Goeker M."/>
        </authorList>
    </citation>
    <scope>NUCLEOTIDE SEQUENCE [LARGE SCALE GENOMIC DNA]</scope>
    <source>
        <strain evidence="4 5">DSM 25024</strain>
    </source>
</reference>
<name>A0A7W6BR51_9HYPH</name>
<evidence type="ECO:0000256" key="2">
    <source>
        <dbReference type="ARBA" id="ARBA00023315"/>
    </source>
</evidence>
<dbReference type="GO" id="GO:0016747">
    <property type="term" value="F:acyltransferase activity, transferring groups other than amino-acyl groups"/>
    <property type="evidence" value="ECO:0007669"/>
    <property type="project" value="InterPro"/>
</dbReference>
<dbReference type="PANTHER" id="PTHR43877">
    <property type="entry name" value="AMINOALKYLPHOSPHONATE N-ACETYLTRANSFERASE-RELATED-RELATED"/>
    <property type="match status" value="1"/>
</dbReference>
<comment type="caution">
    <text evidence="4">The sequence shown here is derived from an EMBL/GenBank/DDBJ whole genome shotgun (WGS) entry which is preliminary data.</text>
</comment>
<keyword evidence="1" id="KW-0808">Transferase</keyword>
<feature type="domain" description="N-acetyltransferase" evidence="3">
    <location>
        <begin position="4"/>
        <end position="163"/>
    </location>
</feature>
<gene>
    <name evidence="4" type="ORF">GGR05_001490</name>
</gene>
<accession>A0A7W6BR51</accession>
<keyword evidence="4" id="KW-0687">Ribonucleoprotein</keyword>
<dbReference type="GO" id="GO:0005840">
    <property type="term" value="C:ribosome"/>
    <property type="evidence" value="ECO:0007669"/>
    <property type="project" value="UniProtKB-KW"/>
</dbReference>
<dbReference type="SUPFAM" id="SSF55729">
    <property type="entry name" value="Acyl-CoA N-acyltransferases (Nat)"/>
    <property type="match status" value="1"/>
</dbReference>
<dbReference type="Proteomes" id="UP000531216">
    <property type="component" value="Unassembled WGS sequence"/>
</dbReference>
<keyword evidence="5" id="KW-1185">Reference proteome</keyword>
<keyword evidence="4" id="KW-0689">Ribosomal protein</keyword>
<evidence type="ECO:0000313" key="4">
    <source>
        <dbReference type="EMBL" id="MBB3935362.1"/>
    </source>
</evidence>
<dbReference type="CDD" id="cd04301">
    <property type="entry name" value="NAT_SF"/>
    <property type="match status" value="1"/>
</dbReference>
<keyword evidence="2" id="KW-0012">Acyltransferase</keyword>
<dbReference type="OrthoDB" id="7925327at2"/>
<dbReference type="EMBL" id="JACIDO010000002">
    <property type="protein sequence ID" value="MBB3935362.1"/>
    <property type="molecule type" value="Genomic_DNA"/>
</dbReference>
<evidence type="ECO:0000256" key="1">
    <source>
        <dbReference type="ARBA" id="ARBA00022679"/>
    </source>
</evidence>
<dbReference type="Gene3D" id="3.40.630.30">
    <property type="match status" value="1"/>
</dbReference>
<dbReference type="InterPro" id="IPR000182">
    <property type="entry name" value="GNAT_dom"/>
</dbReference>
<organism evidence="4 5">
    <name type="scientific">Aureimonas phyllosphaerae</name>
    <dbReference type="NCBI Taxonomy" id="1166078"/>
    <lineage>
        <taxon>Bacteria</taxon>
        <taxon>Pseudomonadati</taxon>
        <taxon>Pseudomonadota</taxon>
        <taxon>Alphaproteobacteria</taxon>
        <taxon>Hyphomicrobiales</taxon>
        <taxon>Aurantimonadaceae</taxon>
        <taxon>Aureimonas</taxon>
    </lineage>
</organism>
<protein>
    <submittedName>
        <fullName evidence="4">Ribosomal protein S18 acetylase RimI-like enzyme</fullName>
    </submittedName>
</protein>
<dbReference type="PROSITE" id="PS51186">
    <property type="entry name" value="GNAT"/>
    <property type="match status" value="1"/>
</dbReference>
<dbReference type="Pfam" id="PF13673">
    <property type="entry name" value="Acetyltransf_10"/>
    <property type="match status" value="1"/>
</dbReference>
<dbReference type="AlphaFoldDB" id="A0A7W6BR51"/>
<proteinExistence type="predicted"/>
<dbReference type="RefSeq" id="WP_090959312.1">
    <property type="nucleotide sequence ID" value="NZ_FOOA01000002.1"/>
</dbReference>
<evidence type="ECO:0000259" key="3">
    <source>
        <dbReference type="PROSITE" id="PS51186"/>
    </source>
</evidence>
<sequence>MSTYFIRTATARDMAAVRQLLVETWQATYGAIHDAERLREVTGTSHDETALRGRLGQPDTEFLVADDGTRLGGMAFARAARDDRTLLILHDLYVRPDAQGQGIGTELFSEIAGCFPQATRMRIEVDETNARAIGFYTGLGFARVGASESEGGSTVLIFERPLGAFDA</sequence>
<evidence type="ECO:0000313" key="5">
    <source>
        <dbReference type="Proteomes" id="UP000531216"/>
    </source>
</evidence>
<dbReference type="InterPro" id="IPR016181">
    <property type="entry name" value="Acyl_CoA_acyltransferase"/>
</dbReference>
<dbReference type="PANTHER" id="PTHR43877:SF2">
    <property type="entry name" value="AMINOALKYLPHOSPHONATE N-ACETYLTRANSFERASE-RELATED"/>
    <property type="match status" value="1"/>
</dbReference>
<dbReference type="InterPro" id="IPR050832">
    <property type="entry name" value="Bact_Acetyltransf"/>
</dbReference>